<dbReference type="GeneID" id="19896389"/>
<comment type="function">
    <text evidence="2">Probable zinc protease.</text>
</comment>
<evidence type="ECO:0000313" key="10">
    <source>
        <dbReference type="Proteomes" id="UP000011958"/>
    </source>
</evidence>
<dbReference type="Proteomes" id="UP000011958">
    <property type="component" value="Unassembled WGS sequence"/>
</dbReference>
<dbReference type="VEuPathDB" id="FungiDB:PNEG_02698"/>
<keyword evidence="5" id="KW-0472">Membrane</keyword>
<keyword evidence="10" id="KW-1185">Reference proteome</keyword>
<dbReference type="Gene3D" id="4.10.70.10">
    <property type="entry name" value="Disintegrin domain"/>
    <property type="match status" value="1"/>
</dbReference>
<dbReference type="FunFam" id="4.10.70.10:FF:000003">
    <property type="entry name" value="Disintegrin and metalloproteinase domain-containing protein 17"/>
    <property type="match status" value="1"/>
</dbReference>
<dbReference type="HOGENOM" id="CLU_012383_1_0_1"/>
<dbReference type="GO" id="GO:0006508">
    <property type="term" value="P:proteolysis"/>
    <property type="evidence" value="ECO:0007669"/>
    <property type="project" value="InterPro"/>
</dbReference>
<evidence type="ECO:0000256" key="5">
    <source>
        <dbReference type="SAM" id="Phobius"/>
    </source>
</evidence>
<feature type="binding site" evidence="4">
    <location>
        <position position="427"/>
    </location>
    <ligand>
        <name>Zn(2+)</name>
        <dbReference type="ChEBI" id="CHEBI:29105"/>
        <note>catalytic</note>
    </ligand>
</feature>
<protein>
    <recommendedName>
        <fullName evidence="3">Disintegrin and metalloproteinase domain-containing protein B</fullName>
    </recommendedName>
</protein>
<keyword evidence="1" id="KW-1015">Disulfide bond</keyword>
<keyword evidence="6" id="KW-0732">Signal</keyword>
<dbReference type="InterPro" id="IPR024079">
    <property type="entry name" value="MetalloPept_cat_dom_sf"/>
</dbReference>
<feature type="binding site" evidence="4">
    <location>
        <position position="433"/>
    </location>
    <ligand>
        <name>Zn(2+)</name>
        <dbReference type="ChEBI" id="CHEBI:29105"/>
        <note>catalytic</note>
    </ligand>
</feature>
<keyword evidence="4" id="KW-0862">Zinc</keyword>
<dbReference type="GO" id="GO:0046872">
    <property type="term" value="F:metal ion binding"/>
    <property type="evidence" value="ECO:0007669"/>
    <property type="project" value="UniProtKB-KW"/>
</dbReference>
<comment type="caution">
    <text evidence="9">The sequence shown here is derived from an EMBL/GenBank/DDBJ whole genome shotgun (WGS) entry which is preliminary data.</text>
</comment>
<evidence type="ECO:0000256" key="1">
    <source>
        <dbReference type="ARBA" id="ARBA00023157"/>
    </source>
</evidence>
<dbReference type="OrthoDB" id="5951731at2759"/>
<evidence type="ECO:0000259" key="8">
    <source>
        <dbReference type="PROSITE" id="PS50215"/>
    </source>
</evidence>
<dbReference type="eggNOG" id="KOG3607">
    <property type="taxonomic scope" value="Eukaryota"/>
</dbReference>
<accession>M7NP83</accession>
<proteinExistence type="predicted"/>
<feature type="binding site" evidence="4">
    <location>
        <position position="423"/>
    </location>
    <ligand>
        <name>Zn(2+)</name>
        <dbReference type="ChEBI" id="CHEBI:29105"/>
        <note>catalytic</note>
    </ligand>
</feature>
<feature type="signal peptide" evidence="6">
    <location>
        <begin position="1"/>
        <end position="19"/>
    </location>
</feature>
<dbReference type="AlphaFoldDB" id="M7NP83"/>
<dbReference type="OMA" id="WNADCSA"/>
<reference evidence="10" key="1">
    <citation type="journal article" date="2016" name="Nat. Commun.">
        <title>Genome analysis of three Pneumocystis species reveals adaptation mechanisms to life exclusively in mammalian hosts.</title>
        <authorList>
            <person name="Ma L."/>
            <person name="Chen Z."/>
            <person name="Huang D.W."/>
            <person name="Kutty G."/>
            <person name="Ishihara M."/>
            <person name="Wang H."/>
            <person name="Abouelleil A."/>
            <person name="Bishop L."/>
            <person name="Davey E."/>
            <person name="Deng R."/>
            <person name="Deng X."/>
            <person name="Fan L."/>
            <person name="Fantoni G."/>
            <person name="Fitzgerald M."/>
            <person name="Gogineni E."/>
            <person name="Goldberg J.M."/>
            <person name="Handley G."/>
            <person name="Hu X."/>
            <person name="Huber C."/>
            <person name="Jiao X."/>
            <person name="Jones K."/>
            <person name="Levin J.Z."/>
            <person name="Liu Y."/>
            <person name="Macdonald P."/>
            <person name="Melnikov A."/>
            <person name="Raley C."/>
            <person name="Sassi M."/>
            <person name="Sherman B.T."/>
            <person name="Song X."/>
            <person name="Sykes S."/>
            <person name="Tran B."/>
            <person name="Walsh L."/>
            <person name="Xia Y."/>
            <person name="Yang J."/>
            <person name="Young S."/>
            <person name="Zeng Q."/>
            <person name="Zheng X."/>
            <person name="Stephens R."/>
            <person name="Nusbaum C."/>
            <person name="Birren B.W."/>
            <person name="Azadi P."/>
            <person name="Lempicki R.A."/>
            <person name="Cuomo C.A."/>
            <person name="Kovacs J.A."/>
        </authorList>
    </citation>
    <scope>NUCLEOTIDE SEQUENCE [LARGE SCALE GENOMIC DNA]</scope>
    <source>
        <strain evidence="10">B123</strain>
    </source>
</reference>
<evidence type="ECO:0000259" key="7">
    <source>
        <dbReference type="PROSITE" id="PS50214"/>
    </source>
</evidence>
<gene>
    <name evidence="9" type="ORF">PNEG_02698</name>
</gene>
<dbReference type="PANTHER" id="PTHR11905">
    <property type="entry name" value="ADAM A DISINTEGRIN AND METALLOPROTEASE DOMAIN"/>
    <property type="match status" value="1"/>
</dbReference>
<organism evidence="9 10">
    <name type="scientific">Pneumocystis murina (strain B123)</name>
    <name type="common">Mouse pneumocystis pneumonia agent</name>
    <name type="synonym">Pneumocystis carinii f. sp. muris</name>
    <dbReference type="NCBI Taxonomy" id="1069680"/>
    <lineage>
        <taxon>Eukaryota</taxon>
        <taxon>Fungi</taxon>
        <taxon>Dikarya</taxon>
        <taxon>Ascomycota</taxon>
        <taxon>Taphrinomycotina</taxon>
        <taxon>Pneumocystomycetes</taxon>
        <taxon>Pneumocystaceae</taxon>
        <taxon>Pneumocystis</taxon>
    </lineage>
</organism>
<sequence length="778" mass="88474">MRYLFSYILLYPFLKGIHASLITQQVNIHEVFPLKDVVLYPHETSKKSIDSHSSFDLTFTLPYHYQQTEYPDWMKKYVKLTMVPNLDLLSEDSYLKIHNEDGEVISSERIDRNNYRVYRGDAFITYTENNTGLLEKKWHKIGWARISLHQDGDLPIFEGAFSLSNDFYTVKTAENYMLLKEAHEPEIFEPKKSMVLWRESNKPPKTLRKRSNIYLDNKCLLNSLYDDMVPINLAALSSNSRKSNAAEKSSLFSSRIRLAEYIGDNSGCPKYKQIAYVGAALDCNYISMFQSSIDATNHVIHLYNRVSLIYEETFNISLGLLNITIMNRSCPKENPKVLWNVACSLQHNISTRLKHFSLWRTQIKDNIALWSLFTTCRNTMEVGIAWYGVLCQDIISKNQDINWVSGTNVIASPKNIEHVVLAHEIGHGFGASHDCTSETCKNESASCCPLSTTICNANEMYIMNPKSSITARTFSQCTIGQVCNNLKKKHVNSNCLVNNKNVSLISQKKCGNGIVEDGEDCDCGGEEGCKGNLCCNPKTCKFTRGSECDDSNEVCCIKCRYAPKNTICRSSRGECDLVEVCSGTSSICPRDKFKKDGTPCGNKSKCASGICTTRDMQCINHFNNSKGSCHSSCVLFCELGGVCIYSGFQSYFIDGTPCGFYGYCYKGNCIEGSYGKHLKSLLSGLKNWIFIIIFILGLVLAFLINCIFSRCFSHVSQKEKVIDQDYQTDHIPIYTNYPYNYDNIPNYIPHMQYNPHRHYHNFNERNFYYEANPNLPTN</sequence>
<dbReference type="InterPro" id="IPR001762">
    <property type="entry name" value="Disintegrin_dom"/>
</dbReference>
<evidence type="ECO:0000256" key="2">
    <source>
        <dbReference type="ARBA" id="ARBA00056552"/>
    </source>
</evidence>
<dbReference type="PANTHER" id="PTHR11905:SF159">
    <property type="entry name" value="ADAM METALLOPROTEASE"/>
    <property type="match status" value="1"/>
</dbReference>
<evidence type="ECO:0000256" key="3">
    <source>
        <dbReference type="ARBA" id="ARBA00074021"/>
    </source>
</evidence>
<keyword evidence="4" id="KW-0479">Metal-binding</keyword>
<feature type="transmembrane region" description="Helical" evidence="5">
    <location>
        <begin position="688"/>
        <end position="708"/>
    </location>
</feature>
<evidence type="ECO:0000256" key="4">
    <source>
        <dbReference type="PROSITE-ProRule" id="PRU00276"/>
    </source>
</evidence>
<keyword evidence="5" id="KW-0812">Transmembrane</keyword>
<feature type="domain" description="Peptidase M12B" evidence="8">
    <location>
        <begin position="273"/>
        <end position="500"/>
    </location>
</feature>
<feature type="active site" evidence="4">
    <location>
        <position position="424"/>
    </location>
</feature>
<dbReference type="InterPro" id="IPR001590">
    <property type="entry name" value="Peptidase_M12B"/>
</dbReference>
<dbReference type="InterPro" id="IPR006586">
    <property type="entry name" value="ADAM_Cys-rich"/>
</dbReference>
<dbReference type="Pfam" id="PF13688">
    <property type="entry name" value="Reprolysin_5"/>
    <property type="match status" value="1"/>
</dbReference>
<comment type="caution">
    <text evidence="4">Lacks conserved residue(s) required for the propagation of feature annotation.</text>
</comment>
<feature type="domain" description="Disintegrin" evidence="7">
    <location>
        <begin position="507"/>
        <end position="596"/>
    </location>
</feature>
<evidence type="ECO:0000256" key="6">
    <source>
        <dbReference type="SAM" id="SignalP"/>
    </source>
</evidence>
<dbReference type="Pfam" id="PF00200">
    <property type="entry name" value="Disintegrin"/>
    <property type="match status" value="1"/>
</dbReference>
<dbReference type="InterPro" id="IPR036436">
    <property type="entry name" value="Disintegrin_dom_sf"/>
</dbReference>
<dbReference type="SMART" id="SM00050">
    <property type="entry name" value="DISIN"/>
    <property type="match status" value="1"/>
</dbReference>
<dbReference type="Gene3D" id="3.40.390.10">
    <property type="entry name" value="Collagenase (Catalytic Domain)"/>
    <property type="match status" value="1"/>
</dbReference>
<dbReference type="SUPFAM" id="SSF55486">
    <property type="entry name" value="Metalloproteases ('zincins'), catalytic domain"/>
    <property type="match status" value="1"/>
</dbReference>
<dbReference type="PROSITE" id="PS50215">
    <property type="entry name" value="ADAM_MEPRO"/>
    <property type="match status" value="1"/>
</dbReference>
<dbReference type="PROSITE" id="PS50214">
    <property type="entry name" value="DISINTEGRIN_2"/>
    <property type="match status" value="1"/>
</dbReference>
<dbReference type="GO" id="GO:0004222">
    <property type="term" value="F:metalloendopeptidase activity"/>
    <property type="evidence" value="ECO:0007669"/>
    <property type="project" value="InterPro"/>
</dbReference>
<name>M7NP83_PNEMU</name>
<dbReference type="SUPFAM" id="SSF57552">
    <property type="entry name" value="Blood coagulation inhibitor (disintegrin)"/>
    <property type="match status" value="1"/>
</dbReference>
<evidence type="ECO:0000313" key="9">
    <source>
        <dbReference type="EMBL" id="EMR08916.1"/>
    </source>
</evidence>
<feature type="chain" id="PRO_5004082179" description="Disintegrin and metalloproteinase domain-containing protein B" evidence="6">
    <location>
        <begin position="20"/>
        <end position="778"/>
    </location>
</feature>
<dbReference type="RefSeq" id="XP_007874722.1">
    <property type="nucleotide sequence ID" value="XM_007876531.2"/>
</dbReference>
<dbReference type="STRING" id="1069680.M7NP83"/>
<dbReference type="EMBL" id="AFWA02000007">
    <property type="protein sequence ID" value="EMR08916.1"/>
    <property type="molecule type" value="Genomic_DNA"/>
</dbReference>
<keyword evidence="5" id="KW-1133">Transmembrane helix</keyword>
<dbReference type="SMART" id="SM00608">
    <property type="entry name" value="ACR"/>
    <property type="match status" value="1"/>
</dbReference>